<organism evidence="1 2">
    <name type="scientific">Riccia sorocarpa</name>
    <dbReference type="NCBI Taxonomy" id="122646"/>
    <lineage>
        <taxon>Eukaryota</taxon>
        <taxon>Viridiplantae</taxon>
        <taxon>Streptophyta</taxon>
        <taxon>Embryophyta</taxon>
        <taxon>Marchantiophyta</taxon>
        <taxon>Marchantiopsida</taxon>
        <taxon>Marchantiidae</taxon>
        <taxon>Marchantiales</taxon>
        <taxon>Ricciaceae</taxon>
        <taxon>Riccia</taxon>
    </lineage>
</organism>
<accession>A0ABD3H228</accession>
<sequence>MPSQEVELSRTLKRVMPRSTAIVDYKSNGDGDAILLVHDSLTIRERVLWKDVWTWMKQLVGDECWIILGDFNMVETQEDSIGPSPVLKSDEKHVWDLCAGRMALIDVRLCATRILWPHFTRQAWHGFYQT</sequence>
<dbReference type="Proteomes" id="UP001633002">
    <property type="component" value="Unassembled WGS sequence"/>
</dbReference>
<dbReference type="EMBL" id="JBJQOH010000006">
    <property type="protein sequence ID" value="KAL3684174.1"/>
    <property type="molecule type" value="Genomic_DNA"/>
</dbReference>
<keyword evidence="2" id="KW-1185">Reference proteome</keyword>
<reference evidence="1 2" key="1">
    <citation type="submission" date="2024-09" db="EMBL/GenBank/DDBJ databases">
        <title>Chromosome-scale assembly of Riccia sorocarpa.</title>
        <authorList>
            <person name="Paukszto L."/>
        </authorList>
    </citation>
    <scope>NUCLEOTIDE SEQUENCE [LARGE SCALE GENOMIC DNA]</scope>
    <source>
        <strain evidence="1">LP-2024</strain>
        <tissue evidence="1">Aerial parts of the thallus</tissue>
    </source>
</reference>
<gene>
    <name evidence="1" type="ORF">R1sor_002196</name>
</gene>
<evidence type="ECO:0000313" key="2">
    <source>
        <dbReference type="Proteomes" id="UP001633002"/>
    </source>
</evidence>
<protein>
    <submittedName>
        <fullName evidence="1">Uncharacterized protein</fullName>
    </submittedName>
</protein>
<name>A0ABD3H228_9MARC</name>
<comment type="caution">
    <text evidence="1">The sequence shown here is derived from an EMBL/GenBank/DDBJ whole genome shotgun (WGS) entry which is preliminary data.</text>
</comment>
<dbReference type="InterPro" id="IPR036691">
    <property type="entry name" value="Endo/exonu/phosph_ase_sf"/>
</dbReference>
<proteinExistence type="predicted"/>
<evidence type="ECO:0000313" key="1">
    <source>
        <dbReference type="EMBL" id="KAL3684174.1"/>
    </source>
</evidence>
<dbReference type="AlphaFoldDB" id="A0ABD3H228"/>
<dbReference type="SUPFAM" id="SSF56219">
    <property type="entry name" value="DNase I-like"/>
    <property type="match status" value="1"/>
</dbReference>